<dbReference type="PANTHER" id="PTHR43479:SF7">
    <property type="entry name" value="TETR-FAMILY TRANSCRIPTIONAL REGULATOR"/>
    <property type="match status" value="1"/>
</dbReference>
<dbReference type="GO" id="GO:0003677">
    <property type="term" value="F:DNA binding"/>
    <property type="evidence" value="ECO:0007669"/>
    <property type="project" value="UniProtKB-UniRule"/>
</dbReference>
<dbReference type="OMA" id="MDQAQIR"/>
<dbReference type="PROSITE" id="PS50977">
    <property type="entry name" value="HTH_TETR_2"/>
    <property type="match status" value="1"/>
</dbReference>
<evidence type="ECO:0000313" key="5">
    <source>
        <dbReference type="Proteomes" id="UP000273278"/>
    </source>
</evidence>
<organism evidence="4 5">
    <name type="scientific">Methanomethylophilus alvi</name>
    <dbReference type="NCBI Taxonomy" id="1291540"/>
    <lineage>
        <taxon>Archaea</taxon>
        <taxon>Methanobacteriati</taxon>
        <taxon>Thermoplasmatota</taxon>
        <taxon>Thermoplasmata</taxon>
        <taxon>Methanomassiliicoccales</taxon>
        <taxon>Methanomethylophilaceae</taxon>
        <taxon>Methanomethylophilus</taxon>
    </lineage>
</organism>
<dbReference type="GeneID" id="41321064"/>
<dbReference type="Proteomes" id="UP000273278">
    <property type="component" value="Chromosome"/>
</dbReference>
<dbReference type="InterPro" id="IPR050624">
    <property type="entry name" value="HTH-type_Tx_Regulator"/>
</dbReference>
<protein>
    <recommendedName>
        <fullName evidence="3">HTH tetR-type domain-containing protein</fullName>
    </recommendedName>
</protein>
<evidence type="ECO:0000259" key="3">
    <source>
        <dbReference type="PROSITE" id="PS50977"/>
    </source>
</evidence>
<dbReference type="RefSeq" id="WP_015504169.1">
    <property type="nucleotide sequence ID" value="NZ_CP017686.1"/>
</dbReference>
<evidence type="ECO:0000313" key="4">
    <source>
        <dbReference type="EMBL" id="AYQ54457.1"/>
    </source>
</evidence>
<dbReference type="EMBL" id="CP017686">
    <property type="protein sequence ID" value="AYQ54457.1"/>
    <property type="molecule type" value="Genomic_DNA"/>
</dbReference>
<evidence type="ECO:0000256" key="1">
    <source>
        <dbReference type="ARBA" id="ARBA00023125"/>
    </source>
</evidence>
<dbReference type="InterPro" id="IPR001647">
    <property type="entry name" value="HTH_TetR"/>
</dbReference>
<feature type="domain" description="HTH tetR-type" evidence="3">
    <location>
        <begin position="3"/>
        <end position="63"/>
    </location>
</feature>
<dbReference type="InterPro" id="IPR039532">
    <property type="entry name" value="TetR_C_Firmicutes"/>
</dbReference>
<accession>A0A3G3IF42</accession>
<evidence type="ECO:0000256" key="2">
    <source>
        <dbReference type="PROSITE-ProRule" id="PRU00335"/>
    </source>
</evidence>
<dbReference type="InterPro" id="IPR009057">
    <property type="entry name" value="Homeodomain-like_sf"/>
</dbReference>
<feature type="DNA-binding region" description="H-T-H motif" evidence="2">
    <location>
        <begin position="26"/>
        <end position="45"/>
    </location>
</feature>
<dbReference type="Pfam" id="PF00440">
    <property type="entry name" value="TetR_N"/>
    <property type="match status" value="1"/>
</dbReference>
<keyword evidence="1 2" id="KW-0238">DNA-binding</keyword>
<gene>
    <name evidence="4" type="ORF">BKD89_01315</name>
</gene>
<reference evidence="4 5" key="1">
    <citation type="submission" date="2016-10" db="EMBL/GenBank/DDBJ databases">
        <title>Complete genome of the TMA-utilizing, human hosted archaeon Methanomethylophilus alvus Gen. nov, sp. nov., strain Mx-05, derived from a pure culture.</title>
        <authorList>
            <person name="Brugere J.-F."/>
            <person name="Ben Hania W."/>
            <person name="Chaudhary P.P."/>
            <person name="Gaci N."/>
            <person name="Borrel G."/>
            <person name="Cao Van Tuat L."/>
            <person name="Fardeau M.-L."/>
            <person name="Harris H.M.B."/>
            <person name="O'Toole P.W."/>
            <person name="Ollivier B."/>
        </authorList>
    </citation>
    <scope>NUCLEOTIDE SEQUENCE [LARGE SCALE GENOMIC DNA]</scope>
    <source>
        <strain evidence="4 5">Mx-05</strain>
    </source>
</reference>
<dbReference type="PANTHER" id="PTHR43479">
    <property type="entry name" value="ACREF/ENVCD OPERON REPRESSOR-RELATED"/>
    <property type="match status" value="1"/>
</dbReference>
<dbReference type="AlphaFoldDB" id="A0A3G3IF42"/>
<dbReference type="Gene3D" id="1.10.357.10">
    <property type="entry name" value="Tetracycline Repressor, domain 2"/>
    <property type="match status" value="1"/>
</dbReference>
<proteinExistence type="predicted"/>
<dbReference type="SUPFAM" id="SSF46689">
    <property type="entry name" value="Homeodomain-like"/>
    <property type="match status" value="1"/>
</dbReference>
<dbReference type="Pfam" id="PF14278">
    <property type="entry name" value="TetR_C_8"/>
    <property type="match status" value="1"/>
</dbReference>
<name>A0A3G3IF42_9ARCH</name>
<sequence length="187" mass="21782">MSDLTKQALIASFKKLLETEPFDKITISDITNDCGLSRQTFYYHFRDIFDMIRWIYNSESLNEIGGRGGYGTWQDKIRELFDYTLNNKSLILGTFNSKCRNDLVGYYMDVSIRKISDIVEMKSDGDIAEKDKKFIASVYAYAFVGIMVDWISDGMKESSEEMVDRVYKIVMSNFDRTLAAFRQTRLY</sequence>